<evidence type="ECO:0000313" key="4">
    <source>
        <dbReference type="Proteomes" id="UP000031327"/>
    </source>
</evidence>
<dbReference type="Proteomes" id="UP000031327">
    <property type="component" value="Unassembled WGS sequence"/>
</dbReference>
<reference evidence="3 4" key="1">
    <citation type="submission" date="2014-12" db="EMBL/GenBank/DDBJ databases">
        <title>Draft Genome Sequence of Pseudoalteromonas luteoviolacea HI1.</title>
        <authorList>
            <person name="Asahina A.Y."/>
            <person name="Hadfield M.G."/>
        </authorList>
    </citation>
    <scope>NUCLEOTIDE SEQUENCE [LARGE SCALE GENOMIC DNA]</scope>
    <source>
        <strain evidence="3 4">HI1</strain>
    </source>
</reference>
<dbReference type="PANTHER" id="PTHR37024">
    <property type="entry name" value="TYPE VI SECRETION SYSTEM DUF2094 AND IMPA-RELATED DOMAIN PROTEIN"/>
    <property type="match status" value="1"/>
</dbReference>
<dbReference type="InterPro" id="IPR010657">
    <property type="entry name" value="ImpA_N"/>
</dbReference>
<name>A0A0C1Q9G6_9GAMM</name>
<dbReference type="OrthoDB" id="1522895at2"/>
<dbReference type="AlphaFoldDB" id="A0A0C1Q9G6"/>
<accession>A0A0C1Q9G6</accession>
<evidence type="ECO:0000313" key="3">
    <source>
        <dbReference type="EMBL" id="KID56050.1"/>
    </source>
</evidence>
<feature type="domain" description="ImpA N-terminal" evidence="2">
    <location>
        <begin position="24"/>
        <end position="114"/>
    </location>
</feature>
<gene>
    <name evidence="3" type="ORF">JF50_17250</name>
</gene>
<sequence length="522" mass="58261">MTQPHGYPSWQAWSSALLSEFEPDKCGEDVRYDDDFKCVKASSSGASEVDFKEIFIISSKLLAEKTKDLRVASYLCLAATQEFGINGLLPSLGLFNDLVKQFDNALYPEKPRARASVHTWFLQQQQRLLSVADNIGGTTPEHWQTLDEILQIYAKEVVPFLDDQAGPLADLGAWCEKGRISQPMPKPEPKPEPKPVTQEQPQPAPVADPEPAAVATKAAEPIVVPPKVTTQAIDSDSDYMAQVRTLLKHDRAQQSWPRAMHLARAVRWGALALPPHDDNLKTRLPAPRETAFAPIKNALANEEYTEALAKAEALFMEGAMHFNLDLQKFTLDALAGLSKSTLKGWLELQLAAIAQQFPKLLQLKYEDGSDFCSAANRERIQEHALFQGGQSQDAGQQQWQAAMSEAQKLVDDNELKKALQLIDAQPMSTAFDKACARLHQGRLLLRAERASLAVPIFQQLLSDIQTHRLDLWQEDFAMDVWRFAKQCFEEMSQTQGDEFDLQVAAIESQLLVTKVSSAIDWV</sequence>
<dbReference type="Pfam" id="PF06812">
    <property type="entry name" value="ImpA_N"/>
    <property type="match status" value="1"/>
</dbReference>
<feature type="region of interest" description="Disordered" evidence="1">
    <location>
        <begin position="179"/>
        <end position="218"/>
    </location>
</feature>
<comment type="caution">
    <text evidence="3">The sequence shown here is derived from an EMBL/GenBank/DDBJ whole genome shotgun (WGS) entry which is preliminary data.</text>
</comment>
<dbReference type="InterPro" id="IPR017739">
    <property type="entry name" value="T6SS-assoc_VCA0119"/>
</dbReference>
<proteinExistence type="predicted"/>
<dbReference type="PANTHER" id="PTHR37024:SF5">
    <property type="entry name" value="IMPA N-TERMINAL DOMAIN-CONTAINING PROTEIN"/>
    <property type="match status" value="1"/>
</dbReference>
<evidence type="ECO:0000256" key="1">
    <source>
        <dbReference type="SAM" id="MobiDB-lite"/>
    </source>
</evidence>
<dbReference type="EMBL" id="JWIC01000007">
    <property type="protein sequence ID" value="KID56050.1"/>
    <property type="molecule type" value="Genomic_DNA"/>
</dbReference>
<protein>
    <submittedName>
        <fullName evidence="3">Type VI secretion protein</fullName>
    </submittedName>
</protein>
<organism evidence="3 4">
    <name type="scientific">Pseudoalteromonas luteoviolacea</name>
    <dbReference type="NCBI Taxonomy" id="43657"/>
    <lineage>
        <taxon>Bacteria</taxon>
        <taxon>Pseudomonadati</taxon>
        <taxon>Pseudomonadota</taxon>
        <taxon>Gammaproteobacteria</taxon>
        <taxon>Alteromonadales</taxon>
        <taxon>Pseudoalteromonadaceae</taxon>
        <taxon>Pseudoalteromonas</taxon>
    </lineage>
</organism>
<dbReference type="Pfam" id="PF16989">
    <property type="entry name" value="T6SS_VasJ"/>
    <property type="match status" value="1"/>
</dbReference>
<evidence type="ECO:0000259" key="2">
    <source>
        <dbReference type="Pfam" id="PF06812"/>
    </source>
</evidence>
<dbReference type="RefSeq" id="WP_039610622.1">
    <property type="nucleotide sequence ID" value="NZ_JWIC01000007.1"/>
</dbReference>